<gene>
    <name evidence="2" type="ORF">LTR91_018741</name>
</gene>
<evidence type="ECO:0000256" key="1">
    <source>
        <dbReference type="SAM" id="MobiDB-lite"/>
    </source>
</evidence>
<feature type="compositionally biased region" description="Low complexity" evidence="1">
    <location>
        <begin position="140"/>
        <end position="159"/>
    </location>
</feature>
<protein>
    <submittedName>
        <fullName evidence="2">Uncharacterized protein</fullName>
    </submittedName>
</protein>
<proteinExistence type="predicted"/>
<organism evidence="2 3">
    <name type="scientific">Friedmanniomyces endolithicus</name>
    <dbReference type="NCBI Taxonomy" id="329885"/>
    <lineage>
        <taxon>Eukaryota</taxon>
        <taxon>Fungi</taxon>
        <taxon>Dikarya</taxon>
        <taxon>Ascomycota</taxon>
        <taxon>Pezizomycotina</taxon>
        <taxon>Dothideomycetes</taxon>
        <taxon>Dothideomycetidae</taxon>
        <taxon>Mycosphaerellales</taxon>
        <taxon>Teratosphaeriaceae</taxon>
        <taxon>Friedmanniomyces</taxon>
    </lineage>
</organism>
<dbReference type="AlphaFoldDB" id="A0AAN6HCU1"/>
<keyword evidence="3" id="KW-1185">Reference proteome</keyword>
<dbReference type="EMBL" id="JAUJLE010000268">
    <property type="protein sequence ID" value="KAK0963936.1"/>
    <property type="molecule type" value="Genomic_DNA"/>
</dbReference>
<reference evidence="2" key="1">
    <citation type="submission" date="2023-06" db="EMBL/GenBank/DDBJ databases">
        <title>Black Yeasts Isolated from many extreme environments.</title>
        <authorList>
            <person name="Coleine C."/>
            <person name="Stajich J.E."/>
            <person name="Selbmann L."/>
        </authorList>
    </citation>
    <scope>NUCLEOTIDE SEQUENCE</scope>
    <source>
        <strain evidence="2">CCFEE 5200</strain>
    </source>
</reference>
<accession>A0AAN6HCU1</accession>
<name>A0AAN6HCU1_9PEZI</name>
<evidence type="ECO:0000313" key="3">
    <source>
        <dbReference type="Proteomes" id="UP001175353"/>
    </source>
</evidence>
<comment type="caution">
    <text evidence="2">The sequence shown here is derived from an EMBL/GenBank/DDBJ whole genome shotgun (WGS) entry which is preliminary data.</text>
</comment>
<dbReference type="Proteomes" id="UP001175353">
    <property type="component" value="Unassembled WGS sequence"/>
</dbReference>
<sequence length="214" mass="22708">MLTYEPLVEGLERSLPRDKLETLLTRFHAEAATLFAIDRIVTSRVGDLFVLEMAVPFEIRENEGQERVVDVSRRREVVVSPVTVAVESGKIGAGISGVGGSASPPPPTPPPTSLQPAHQPPPQLPQAPQPAQPPQPTAPIQPEQPVTRGVTAAVAAARGLPPPTPPPTSVKPSQQTTQPTPAMQPEQPVSRGLSPPTPARSVPKTGAKKWFERG</sequence>
<feature type="compositionally biased region" description="Pro residues" evidence="1">
    <location>
        <begin position="103"/>
        <end position="139"/>
    </location>
</feature>
<feature type="region of interest" description="Disordered" evidence="1">
    <location>
        <begin position="92"/>
        <end position="214"/>
    </location>
</feature>
<feature type="compositionally biased region" description="Low complexity" evidence="1">
    <location>
        <begin position="170"/>
        <end position="188"/>
    </location>
</feature>
<feature type="compositionally biased region" description="Pro residues" evidence="1">
    <location>
        <begin position="160"/>
        <end position="169"/>
    </location>
</feature>
<evidence type="ECO:0000313" key="2">
    <source>
        <dbReference type="EMBL" id="KAK0963936.1"/>
    </source>
</evidence>